<feature type="region of interest" description="Disordered" evidence="1">
    <location>
        <begin position="149"/>
        <end position="188"/>
    </location>
</feature>
<feature type="compositionally biased region" description="Basic and acidic residues" evidence="1">
    <location>
        <begin position="154"/>
        <end position="188"/>
    </location>
</feature>
<protein>
    <submittedName>
        <fullName evidence="2">Uncharacterized protein</fullName>
    </submittedName>
</protein>
<reference evidence="2" key="1">
    <citation type="submission" date="2015-11" db="EMBL/GenBank/DDBJ databases">
        <title>De novo transcriptome assembly of four potential Pierce s Disease insect vectors from Arizona vineyards.</title>
        <authorList>
            <person name="Tassone E.E."/>
        </authorList>
    </citation>
    <scope>NUCLEOTIDE SEQUENCE</scope>
</reference>
<sequence>NAEDQLKVEDSSEDQLEMEDNSEDQLEIDEEAYEDSIAEIKLEPPHFVDVSSAMIDEEWDATADELGRVNPGRGQKQMLEKERKIRRERKQIHRITMSEEDMELVKIKECMRFEVRKQLGLIKGVSDMTQEELYIQREKWRRRSTKYRLKHKTEKNNLKTDRIPKPQKSIEEKRMYEREKKRKYREMEKQKLMLKKEELKRQAEVKSRN</sequence>
<dbReference type="AlphaFoldDB" id="A0A1B6KBU3"/>
<gene>
    <name evidence="2" type="ORF">g.52806</name>
</gene>
<evidence type="ECO:0000256" key="1">
    <source>
        <dbReference type="SAM" id="MobiDB-lite"/>
    </source>
</evidence>
<feature type="compositionally biased region" description="Acidic residues" evidence="1">
    <location>
        <begin position="11"/>
        <end position="24"/>
    </location>
</feature>
<proteinExistence type="predicted"/>
<feature type="non-terminal residue" evidence="2">
    <location>
        <position position="1"/>
    </location>
</feature>
<accession>A0A1B6KBU3</accession>
<feature type="region of interest" description="Disordered" evidence="1">
    <location>
        <begin position="1"/>
        <end position="24"/>
    </location>
</feature>
<evidence type="ECO:0000313" key="2">
    <source>
        <dbReference type="EMBL" id="JAT08920.1"/>
    </source>
</evidence>
<feature type="compositionally biased region" description="Basic and acidic residues" evidence="1">
    <location>
        <begin position="1"/>
        <end position="10"/>
    </location>
</feature>
<organism evidence="2">
    <name type="scientific">Graphocephala atropunctata</name>
    <dbReference type="NCBI Taxonomy" id="36148"/>
    <lineage>
        <taxon>Eukaryota</taxon>
        <taxon>Metazoa</taxon>
        <taxon>Ecdysozoa</taxon>
        <taxon>Arthropoda</taxon>
        <taxon>Hexapoda</taxon>
        <taxon>Insecta</taxon>
        <taxon>Pterygota</taxon>
        <taxon>Neoptera</taxon>
        <taxon>Paraneoptera</taxon>
        <taxon>Hemiptera</taxon>
        <taxon>Auchenorrhyncha</taxon>
        <taxon>Membracoidea</taxon>
        <taxon>Cicadellidae</taxon>
        <taxon>Cicadellinae</taxon>
        <taxon>Cicadellini</taxon>
        <taxon>Graphocephala</taxon>
    </lineage>
</organism>
<dbReference type="EMBL" id="GEBQ01031057">
    <property type="protein sequence ID" value="JAT08920.1"/>
    <property type="molecule type" value="Transcribed_RNA"/>
</dbReference>
<name>A0A1B6KBU3_9HEMI</name>